<evidence type="ECO:0000313" key="3">
    <source>
        <dbReference type="Proteomes" id="UP000272213"/>
    </source>
</evidence>
<dbReference type="InterPro" id="IPR009526">
    <property type="entry name" value="DUF1146"/>
</dbReference>
<feature type="transmembrane region" description="Helical" evidence="1">
    <location>
        <begin position="73"/>
        <end position="94"/>
    </location>
</feature>
<keyword evidence="1" id="KW-1133">Transmembrane helix</keyword>
<protein>
    <recommendedName>
        <fullName evidence="4">DUF1146 domain-containing protein</fullName>
    </recommendedName>
</protein>
<dbReference type="EMBL" id="RJPM01000001">
    <property type="protein sequence ID" value="RSJ77678.1"/>
    <property type="molecule type" value="Genomic_DNA"/>
</dbReference>
<reference evidence="2 3" key="1">
    <citation type="submission" date="2018-11" db="EMBL/GenBank/DDBJ databases">
        <title>Species Designations Belie Phenotypic and Genotypic Heterogeneity in Oral Streptococci.</title>
        <authorList>
            <person name="Velsko I."/>
        </authorList>
    </citation>
    <scope>NUCLEOTIDE SEQUENCE [LARGE SCALE GENOMIC DNA]</scope>
    <source>
        <strain evidence="2 3">BCA6</strain>
    </source>
</reference>
<organism evidence="2 3">
    <name type="scientific">Streptococcus cristatus</name>
    <dbReference type="NCBI Taxonomy" id="45634"/>
    <lineage>
        <taxon>Bacteria</taxon>
        <taxon>Bacillati</taxon>
        <taxon>Bacillota</taxon>
        <taxon>Bacilli</taxon>
        <taxon>Lactobacillales</taxon>
        <taxon>Streptococcaceae</taxon>
        <taxon>Streptococcus</taxon>
    </lineage>
</organism>
<proteinExistence type="predicted"/>
<accession>A0A3R9KKK2</accession>
<feature type="transmembrane region" description="Helical" evidence="1">
    <location>
        <begin position="41"/>
        <end position="61"/>
    </location>
</feature>
<dbReference type="Proteomes" id="UP000272213">
    <property type="component" value="Unassembled WGS sequence"/>
</dbReference>
<dbReference type="NCBIfam" id="TIGR02327">
    <property type="entry name" value="int_mem_ywzB"/>
    <property type="match status" value="1"/>
</dbReference>
<evidence type="ECO:0000313" key="2">
    <source>
        <dbReference type="EMBL" id="RSJ77678.1"/>
    </source>
</evidence>
<name>A0A3R9KKK2_STRCR</name>
<sequence>MKKNGVSILFYCPILLSARNSSSYGIIKSMIELMFRLCSHLLFIFMSFHLLSTVVCWERLLKVNADNAIKIRFLILLLSIALGYTASLFFIGIYDMSRAIFNGTL</sequence>
<keyword evidence="1" id="KW-0812">Transmembrane</keyword>
<gene>
    <name evidence="2" type="ORF">D8798_00705</name>
</gene>
<keyword evidence="1" id="KW-0472">Membrane</keyword>
<evidence type="ECO:0000256" key="1">
    <source>
        <dbReference type="SAM" id="Phobius"/>
    </source>
</evidence>
<evidence type="ECO:0008006" key="4">
    <source>
        <dbReference type="Google" id="ProtNLM"/>
    </source>
</evidence>
<comment type="caution">
    <text evidence="2">The sequence shown here is derived from an EMBL/GenBank/DDBJ whole genome shotgun (WGS) entry which is preliminary data.</text>
</comment>
<dbReference type="Pfam" id="PF06612">
    <property type="entry name" value="DUF1146"/>
    <property type="match status" value="1"/>
</dbReference>
<dbReference type="AlphaFoldDB" id="A0A3R9KKK2"/>